<accession>A0A8X6MW60</accession>
<name>A0A8X6MW60_NEPPI</name>
<reference evidence="2" key="1">
    <citation type="submission" date="2020-08" db="EMBL/GenBank/DDBJ databases">
        <title>Multicomponent nature underlies the extraordinary mechanical properties of spider dragline silk.</title>
        <authorList>
            <person name="Kono N."/>
            <person name="Nakamura H."/>
            <person name="Mori M."/>
            <person name="Yoshida Y."/>
            <person name="Ohtoshi R."/>
            <person name="Malay A.D."/>
            <person name="Moran D.A.P."/>
            <person name="Tomita M."/>
            <person name="Numata K."/>
            <person name="Arakawa K."/>
        </authorList>
    </citation>
    <scope>NUCLEOTIDE SEQUENCE</scope>
</reference>
<evidence type="ECO:0000256" key="1">
    <source>
        <dbReference type="SAM" id="MobiDB-lite"/>
    </source>
</evidence>
<organism evidence="2 3">
    <name type="scientific">Nephila pilipes</name>
    <name type="common">Giant wood spider</name>
    <name type="synonym">Nephila maculata</name>
    <dbReference type="NCBI Taxonomy" id="299642"/>
    <lineage>
        <taxon>Eukaryota</taxon>
        <taxon>Metazoa</taxon>
        <taxon>Ecdysozoa</taxon>
        <taxon>Arthropoda</taxon>
        <taxon>Chelicerata</taxon>
        <taxon>Arachnida</taxon>
        <taxon>Araneae</taxon>
        <taxon>Araneomorphae</taxon>
        <taxon>Entelegynae</taxon>
        <taxon>Araneoidea</taxon>
        <taxon>Nephilidae</taxon>
        <taxon>Nephila</taxon>
    </lineage>
</organism>
<dbReference type="EMBL" id="BMAW01051479">
    <property type="protein sequence ID" value="GFS80692.1"/>
    <property type="molecule type" value="Genomic_DNA"/>
</dbReference>
<evidence type="ECO:0000313" key="2">
    <source>
        <dbReference type="EMBL" id="GFS80692.1"/>
    </source>
</evidence>
<gene>
    <name evidence="2" type="ORF">NPIL_652601</name>
</gene>
<feature type="compositionally biased region" description="Basic residues" evidence="1">
    <location>
        <begin position="65"/>
        <end position="83"/>
    </location>
</feature>
<feature type="compositionally biased region" description="Polar residues" evidence="1">
    <location>
        <begin position="1"/>
        <end position="14"/>
    </location>
</feature>
<sequence>MSITSRGKSAFTTSEKSEKNPSLKARSTRIQLVGKIEQRSGLAWINPSKNPSKRKEGRGKEVKRKEKKKRENKTKRKGPRVRKGKESSLQTGCLAPIVLSYGRSLGWETIELFIGQSGARRIAPGHMFYRPATRIRVTSPFEPDNPYRKPPHQLLSVGRSVALLIERLYFPNNFSVLHLFKKRGRI</sequence>
<feature type="region of interest" description="Disordered" evidence="1">
    <location>
        <begin position="41"/>
        <end position="88"/>
    </location>
</feature>
<dbReference type="AlphaFoldDB" id="A0A8X6MW60"/>
<keyword evidence="3" id="KW-1185">Reference proteome</keyword>
<dbReference type="Proteomes" id="UP000887013">
    <property type="component" value="Unassembled WGS sequence"/>
</dbReference>
<proteinExistence type="predicted"/>
<comment type="caution">
    <text evidence="2">The sequence shown here is derived from an EMBL/GenBank/DDBJ whole genome shotgun (WGS) entry which is preliminary data.</text>
</comment>
<feature type="region of interest" description="Disordered" evidence="1">
    <location>
        <begin position="1"/>
        <end position="29"/>
    </location>
</feature>
<evidence type="ECO:0000313" key="3">
    <source>
        <dbReference type="Proteomes" id="UP000887013"/>
    </source>
</evidence>
<protein>
    <submittedName>
        <fullName evidence="2">Uncharacterized protein</fullName>
    </submittedName>
</protein>